<dbReference type="Gene3D" id="3.40.50.1580">
    <property type="entry name" value="Nucleoside phosphorylase domain"/>
    <property type="match status" value="1"/>
</dbReference>
<dbReference type="InterPro" id="IPR053137">
    <property type="entry name" value="NLR-like"/>
</dbReference>
<reference key="1">
    <citation type="journal article" date="2014" name="PLoS Genet.">
        <title>Signature Gene Expression Reveals Novel Clues to the Molecular Mechanisms of Dimorphic Transition in Penicillium marneffei.</title>
        <authorList>
            <person name="Yang E."/>
            <person name="Wang G."/>
            <person name="Cai J."/>
            <person name="Woo P.C."/>
            <person name="Lau S.K."/>
            <person name="Yuen K.-Y."/>
            <person name="Chow W.-N."/>
            <person name="Lin X."/>
        </authorList>
    </citation>
    <scope>NUCLEOTIDE SEQUENCE [LARGE SCALE GENOMIC DNA]</scope>
    <source>
        <strain>PM1</strain>
    </source>
</reference>
<dbReference type="InterPro" id="IPR035994">
    <property type="entry name" value="Nucleoside_phosphorylase_sf"/>
</dbReference>
<comment type="caution">
    <text evidence="2">The sequence shown here is derived from an EMBL/GenBank/DDBJ whole genome shotgun (WGS) entry which is preliminary data.</text>
</comment>
<sequence length="349" mass="38132">MDLELFPNITPDDFELNSTKPFWELQRTGGRDLALGTNSATVVAAQIQLAFPLIRFGLMVGIGGGVPSATYPDIRLGDVVVSRPERTHSGVEQYDIGKATPSGGFKRTGFLNAPPKILRNTVSHLTARHLRGEGRFLEYVAALSRLPTFTRDYAGLDILFASNYDHVGGGSICDECDKTHVLHRPGRRAAQNISAIHYGTVASGNQVTRNAAERDCVSTDLGGVLCFEMEAAGLMNEFPCLVIWGISDYSDSHKHKRWQPYAAGVAVAYAKELLSVIPSTQVRETPAVEEIISSRERGATTFSPTATTQRQRPQAQSTAVARTTRGENKRTIPVDTHSSIEALFSSWER</sequence>
<dbReference type="GO" id="GO:0003824">
    <property type="term" value="F:catalytic activity"/>
    <property type="evidence" value="ECO:0007669"/>
    <property type="project" value="InterPro"/>
</dbReference>
<evidence type="ECO:0000256" key="1">
    <source>
        <dbReference type="SAM" id="MobiDB-lite"/>
    </source>
</evidence>
<proteinExistence type="predicted"/>
<dbReference type="PANTHER" id="PTHR46082">
    <property type="entry name" value="ATP/GTP-BINDING PROTEIN-RELATED"/>
    <property type="match status" value="1"/>
</dbReference>
<dbReference type="GO" id="GO:0009116">
    <property type="term" value="P:nucleoside metabolic process"/>
    <property type="evidence" value="ECO:0007669"/>
    <property type="project" value="InterPro"/>
</dbReference>
<evidence type="ECO:0008006" key="3">
    <source>
        <dbReference type="Google" id="ProtNLM"/>
    </source>
</evidence>
<evidence type="ECO:0000313" key="2">
    <source>
        <dbReference type="EMBL" id="KFX42755.1"/>
    </source>
</evidence>
<dbReference type="SUPFAM" id="SSF53167">
    <property type="entry name" value="Purine and uridine phosphorylases"/>
    <property type="match status" value="1"/>
</dbReference>
<accession>A0A093US35</accession>
<name>A0A093US35_TALMA</name>
<dbReference type="PANTHER" id="PTHR46082:SF11">
    <property type="entry name" value="AAA+ ATPASE DOMAIN-CONTAINING PROTEIN-RELATED"/>
    <property type="match status" value="1"/>
</dbReference>
<feature type="compositionally biased region" description="Low complexity" evidence="1">
    <location>
        <begin position="303"/>
        <end position="318"/>
    </location>
</feature>
<organism evidence="2">
    <name type="scientific">Talaromyces marneffei PM1</name>
    <dbReference type="NCBI Taxonomy" id="1077442"/>
    <lineage>
        <taxon>Eukaryota</taxon>
        <taxon>Fungi</taxon>
        <taxon>Dikarya</taxon>
        <taxon>Ascomycota</taxon>
        <taxon>Pezizomycotina</taxon>
        <taxon>Eurotiomycetes</taxon>
        <taxon>Eurotiomycetidae</taxon>
        <taxon>Eurotiales</taxon>
        <taxon>Trichocomaceae</taxon>
        <taxon>Talaromyces</taxon>
        <taxon>Talaromyces sect. Talaromyces</taxon>
    </lineage>
</organism>
<protein>
    <recommendedName>
        <fullName evidence="3">Nucleoside phosphorylase domain-containing protein</fullName>
    </recommendedName>
</protein>
<dbReference type="HOGENOM" id="CLU_000288_34_22_1"/>
<dbReference type="EMBL" id="JPOX01000041">
    <property type="protein sequence ID" value="KFX42755.1"/>
    <property type="molecule type" value="Genomic_DNA"/>
</dbReference>
<gene>
    <name evidence="2" type="ORF">GQ26_0410580</name>
</gene>
<dbReference type="AlphaFoldDB" id="A0A093US35"/>
<feature type="region of interest" description="Disordered" evidence="1">
    <location>
        <begin position="296"/>
        <end position="327"/>
    </location>
</feature>
<reference evidence="2" key="2">
    <citation type="journal article" date="2014" name="PLoS Genet.">
        <title>Signature gene expression reveals novel clues to the molecular mechanisms of dimorphic transition in Penicillium marneffei.</title>
        <authorList>
            <person name="Yang E."/>
            <person name="Wang G."/>
            <person name="Cai J."/>
            <person name="Woo P.C."/>
            <person name="Lau S.K."/>
            <person name="Yuen K.-Y."/>
            <person name="Chow W.-N."/>
            <person name="Lin X."/>
        </authorList>
    </citation>
    <scope>NUCLEOTIDE SEQUENCE</scope>
    <source>
        <strain evidence="2">PM1</strain>
    </source>
</reference>